<reference evidence="2 3" key="1">
    <citation type="journal article" date="2019" name="Sci. Rep.">
        <title>Orb-weaving spider Araneus ventricosus genome elucidates the spidroin gene catalogue.</title>
        <authorList>
            <person name="Kono N."/>
            <person name="Nakamura H."/>
            <person name="Ohtoshi R."/>
            <person name="Moran D.A.P."/>
            <person name="Shinohara A."/>
            <person name="Yoshida Y."/>
            <person name="Fujiwara M."/>
            <person name="Mori M."/>
            <person name="Tomita M."/>
            <person name="Arakawa K."/>
        </authorList>
    </citation>
    <scope>NUCLEOTIDE SEQUENCE [LARGE SCALE GENOMIC DNA]</scope>
</reference>
<proteinExistence type="predicted"/>
<feature type="compositionally biased region" description="Acidic residues" evidence="1">
    <location>
        <begin position="93"/>
        <end position="105"/>
    </location>
</feature>
<gene>
    <name evidence="2" type="ORF">AVEN_212143_1</name>
</gene>
<accession>A0A4Y2PK17</accession>
<evidence type="ECO:0008006" key="4">
    <source>
        <dbReference type="Google" id="ProtNLM"/>
    </source>
</evidence>
<evidence type="ECO:0000256" key="1">
    <source>
        <dbReference type="SAM" id="MobiDB-lite"/>
    </source>
</evidence>
<name>A0A4Y2PK17_ARAVE</name>
<feature type="region of interest" description="Disordered" evidence="1">
    <location>
        <begin position="85"/>
        <end position="105"/>
    </location>
</feature>
<organism evidence="2 3">
    <name type="scientific">Araneus ventricosus</name>
    <name type="common">Orbweaver spider</name>
    <name type="synonym">Epeira ventricosa</name>
    <dbReference type="NCBI Taxonomy" id="182803"/>
    <lineage>
        <taxon>Eukaryota</taxon>
        <taxon>Metazoa</taxon>
        <taxon>Ecdysozoa</taxon>
        <taxon>Arthropoda</taxon>
        <taxon>Chelicerata</taxon>
        <taxon>Arachnida</taxon>
        <taxon>Araneae</taxon>
        <taxon>Araneomorphae</taxon>
        <taxon>Entelegynae</taxon>
        <taxon>Araneoidea</taxon>
        <taxon>Araneidae</taxon>
        <taxon>Araneus</taxon>
    </lineage>
</organism>
<protein>
    <recommendedName>
        <fullName evidence="4">DDE-1 domain-containing protein</fullName>
    </recommendedName>
</protein>
<sequence>MISEAWKSMPQLTLRRSWRKLFPNFSTGADENVTDIAKDGATEFSNIFSTLPCFENCGIEEITDWFNCGMEDAGFQLLNDEEIIAEVRHSPKEDEEDGDEGGNDS</sequence>
<keyword evidence="3" id="KW-1185">Reference proteome</keyword>
<dbReference type="AlphaFoldDB" id="A0A4Y2PK17"/>
<evidence type="ECO:0000313" key="3">
    <source>
        <dbReference type="Proteomes" id="UP000499080"/>
    </source>
</evidence>
<dbReference type="Proteomes" id="UP000499080">
    <property type="component" value="Unassembled WGS sequence"/>
</dbReference>
<dbReference type="EMBL" id="BGPR01133415">
    <property type="protein sequence ID" value="GBN51283.1"/>
    <property type="molecule type" value="Genomic_DNA"/>
</dbReference>
<comment type="caution">
    <text evidence="2">The sequence shown here is derived from an EMBL/GenBank/DDBJ whole genome shotgun (WGS) entry which is preliminary data.</text>
</comment>
<dbReference type="OrthoDB" id="6428588at2759"/>
<evidence type="ECO:0000313" key="2">
    <source>
        <dbReference type="EMBL" id="GBN51283.1"/>
    </source>
</evidence>